<comment type="caution">
    <text evidence="3">The sequence shown here is derived from an EMBL/GenBank/DDBJ whole genome shotgun (WGS) entry which is preliminary data.</text>
</comment>
<keyword evidence="4" id="KW-1185">Reference proteome</keyword>
<sequence>MLRRMISRRQLAAGAMLGLATPGLARAQAWPARPLRLVVPFAGGTTTDLFGRAIANHLTQALGQTVVVDNRSGAGGNIAAAAVARERPDGYTLILGTSGTHGVNMSLYREPGSDAVRDFTPVVPFVTAPVVLAVRPELGAADFAGLLELAKRRPLTFASAGNGTTGHLSQALLDLRAGVQTVHVPYRSGAQAVTDLLSGQVDAMFYHYLPLMQHVREGKLRVLGSTGARRTSNLPDVATMQELGLRDFVVEGWWAIYMPAGAPREIVDRINAATNEWLRKPEALETLRNQGVEPLGGTPEDLATRTAAEVAKWRDIIRDARIEPG</sequence>
<dbReference type="Pfam" id="PF03401">
    <property type="entry name" value="TctC"/>
    <property type="match status" value="1"/>
</dbReference>
<keyword evidence="2" id="KW-0732">Signal</keyword>
<evidence type="ECO:0000256" key="2">
    <source>
        <dbReference type="SAM" id="SignalP"/>
    </source>
</evidence>
<evidence type="ECO:0000256" key="1">
    <source>
        <dbReference type="ARBA" id="ARBA00006987"/>
    </source>
</evidence>
<dbReference type="PANTHER" id="PTHR42928">
    <property type="entry name" value="TRICARBOXYLATE-BINDING PROTEIN"/>
    <property type="match status" value="1"/>
</dbReference>
<feature type="signal peptide" evidence="2">
    <location>
        <begin position="1"/>
        <end position="27"/>
    </location>
</feature>
<gene>
    <name evidence="3" type="ORF">ACFOD3_25545</name>
</gene>
<reference evidence="4" key="1">
    <citation type="journal article" date="2019" name="Int. J. Syst. Evol. Microbiol.">
        <title>The Global Catalogue of Microorganisms (GCM) 10K type strain sequencing project: providing services to taxonomists for standard genome sequencing and annotation.</title>
        <authorList>
            <consortium name="The Broad Institute Genomics Platform"/>
            <consortium name="The Broad Institute Genome Sequencing Center for Infectious Disease"/>
            <person name="Wu L."/>
            <person name="Ma J."/>
        </authorList>
    </citation>
    <scope>NUCLEOTIDE SEQUENCE [LARGE SCALE GENOMIC DNA]</scope>
    <source>
        <strain evidence="4">CGMCC 1.16855</strain>
    </source>
</reference>
<name>A0ABV7C4W6_9PROT</name>
<dbReference type="PIRSF" id="PIRSF017082">
    <property type="entry name" value="YflP"/>
    <property type="match status" value="1"/>
</dbReference>
<dbReference type="InterPro" id="IPR005064">
    <property type="entry name" value="BUG"/>
</dbReference>
<evidence type="ECO:0000313" key="4">
    <source>
        <dbReference type="Proteomes" id="UP001595420"/>
    </source>
</evidence>
<protein>
    <submittedName>
        <fullName evidence="3">Bug family tripartite tricarboxylate transporter substrate binding protein</fullName>
    </submittedName>
</protein>
<accession>A0ABV7C4W6</accession>
<dbReference type="PANTHER" id="PTHR42928:SF5">
    <property type="entry name" value="BLR1237 PROTEIN"/>
    <property type="match status" value="1"/>
</dbReference>
<dbReference type="Proteomes" id="UP001595420">
    <property type="component" value="Unassembled WGS sequence"/>
</dbReference>
<organism evidence="3 4">
    <name type="scientific">Falsiroseomonas tokyonensis</name>
    <dbReference type="NCBI Taxonomy" id="430521"/>
    <lineage>
        <taxon>Bacteria</taxon>
        <taxon>Pseudomonadati</taxon>
        <taxon>Pseudomonadota</taxon>
        <taxon>Alphaproteobacteria</taxon>
        <taxon>Acetobacterales</taxon>
        <taxon>Roseomonadaceae</taxon>
        <taxon>Falsiroseomonas</taxon>
    </lineage>
</organism>
<feature type="chain" id="PRO_5046673537" evidence="2">
    <location>
        <begin position="28"/>
        <end position="325"/>
    </location>
</feature>
<evidence type="ECO:0000313" key="3">
    <source>
        <dbReference type="EMBL" id="MFC3003285.1"/>
    </source>
</evidence>
<proteinExistence type="inferred from homology"/>
<comment type="similarity">
    <text evidence="1">Belongs to the UPF0065 (bug) family.</text>
</comment>
<dbReference type="RefSeq" id="WP_216839726.1">
    <property type="nucleotide sequence ID" value="NZ_JAFNJS010000010.1"/>
</dbReference>
<dbReference type="EMBL" id="JBHRSB010000010">
    <property type="protein sequence ID" value="MFC3003285.1"/>
    <property type="molecule type" value="Genomic_DNA"/>
</dbReference>